<dbReference type="GO" id="GO:0005886">
    <property type="term" value="C:plasma membrane"/>
    <property type="evidence" value="ECO:0007669"/>
    <property type="project" value="UniProtKB-SubCell"/>
</dbReference>
<evidence type="ECO:0000313" key="9">
    <source>
        <dbReference type="Proteomes" id="UP000029003"/>
    </source>
</evidence>
<dbReference type="EMBL" id="JGZT01000007">
    <property type="protein sequence ID" value="KFJ02124.1"/>
    <property type="molecule type" value="Genomic_DNA"/>
</dbReference>
<dbReference type="PANTHER" id="PTHR35007">
    <property type="entry name" value="INTEGRAL MEMBRANE PROTEIN-RELATED"/>
    <property type="match status" value="1"/>
</dbReference>
<evidence type="ECO:0000313" key="8">
    <source>
        <dbReference type="EMBL" id="KFJ02124.1"/>
    </source>
</evidence>
<dbReference type="InterPro" id="IPR018076">
    <property type="entry name" value="T2SS_GspF_dom"/>
</dbReference>
<dbReference type="AlphaFoldDB" id="A0A087E2X3"/>
<feature type="transmembrane region" description="Helical" evidence="6">
    <location>
        <begin position="160"/>
        <end position="185"/>
    </location>
</feature>
<comment type="caution">
    <text evidence="8">The sequence shown here is derived from an EMBL/GenBank/DDBJ whole genome shotgun (WGS) entry which is preliminary data.</text>
</comment>
<evidence type="ECO:0000256" key="5">
    <source>
        <dbReference type="ARBA" id="ARBA00023136"/>
    </source>
</evidence>
<name>A0A087E2X3_9BIFI</name>
<evidence type="ECO:0000259" key="7">
    <source>
        <dbReference type="Pfam" id="PF00482"/>
    </source>
</evidence>
<keyword evidence="2" id="KW-1003">Cell membrane</keyword>
<dbReference type="Pfam" id="PF00482">
    <property type="entry name" value="T2SSF"/>
    <property type="match status" value="1"/>
</dbReference>
<dbReference type="Proteomes" id="UP000029003">
    <property type="component" value="Unassembled WGS sequence"/>
</dbReference>
<sequence>MGVQAAVAFAVLASCCVSLLLMLRRSGPCMIGRIDAARRLADEGLRPSDALVVQMLAVALRKGASVPCALDAVGEVTGGLTGDALCTVSRRLYRGTSWDDAWRIGDDAGISVCRLIREGLRDSWEHGSSPVRGLELAVQRADRDARHAIEQGAAGLSVRILLPMALCFLPAFVVIGVVPTAMSLIGG</sequence>
<feature type="transmembrane region" description="Helical" evidence="6">
    <location>
        <begin position="6"/>
        <end position="23"/>
    </location>
</feature>
<evidence type="ECO:0000256" key="1">
    <source>
        <dbReference type="ARBA" id="ARBA00004651"/>
    </source>
</evidence>
<feature type="domain" description="Type II secretion system protein GspF" evidence="7">
    <location>
        <begin position="54"/>
        <end position="177"/>
    </location>
</feature>
<protein>
    <submittedName>
        <fullName evidence="8">TadC</fullName>
    </submittedName>
</protein>
<proteinExistence type="predicted"/>
<keyword evidence="5 6" id="KW-0472">Membrane</keyword>
<evidence type="ECO:0000256" key="4">
    <source>
        <dbReference type="ARBA" id="ARBA00022989"/>
    </source>
</evidence>
<dbReference type="PANTHER" id="PTHR35007:SF3">
    <property type="entry name" value="POSSIBLE CONSERVED ALANINE RICH MEMBRANE PROTEIN"/>
    <property type="match status" value="1"/>
</dbReference>
<keyword evidence="3 6" id="KW-0812">Transmembrane</keyword>
<accession>A0A087E2X3</accession>
<evidence type="ECO:0000256" key="6">
    <source>
        <dbReference type="SAM" id="Phobius"/>
    </source>
</evidence>
<evidence type="ECO:0000256" key="3">
    <source>
        <dbReference type="ARBA" id="ARBA00022692"/>
    </source>
</evidence>
<comment type="subcellular location">
    <subcellularLocation>
        <location evidence="1">Cell membrane</location>
        <topology evidence="1">Multi-pass membrane protein</topology>
    </subcellularLocation>
</comment>
<organism evidence="8 9">
    <name type="scientific">Bifidobacterium thermacidophilum subsp. thermacidophilum</name>
    <dbReference type="NCBI Taxonomy" id="79262"/>
    <lineage>
        <taxon>Bacteria</taxon>
        <taxon>Bacillati</taxon>
        <taxon>Actinomycetota</taxon>
        <taxon>Actinomycetes</taxon>
        <taxon>Bifidobacteriales</taxon>
        <taxon>Bifidobacteriaceae</taxon>
        <taxon>Bifidobacterium</taxon>
    </lineage>
</organism>
<gene>
    <name evidence="8" type="ORF">THER5_0297</name>
</gene>
<evidence type="ECO:0000256" key="2">
    <source>
        <dbReference type="ARBA" id="ARBA00022475"/>
    </source>
</evidence>
<reference evidence="8 9" key="1">
    <citation type="submission" date="2014-03" db="EMBL/GenBank/DDBJ databases">
        <title>Genomics of Bifidobacteria.</title>
        <authorList>
            <person name="Ventura M."/>
            <person name="Milani C."/>
            <person name="Lugli G.A."/>
        </authorList>
    </citation>
    <scope>NUCLEOTIDE SEQUENCE [LARGE SCALE GENOMIC DNA]</scope>
    <source>
        <strain evidence="8 9">LMG 21395</strain>
    </source>
</reference>
<keyword evidence="4 6" id="KW-1133">Transmembrane helix</keyword>